<accession>A0A330L4E1</accession>
<evidence type="ECO:0000256" key="1">
    <source>
        <dbReference type="ARBA" id="ARBA00006845"/>
    </source>
</evidence>
<comment type="similarity">
    <text evidence="1">Belongs to the barstar family.</text>
</comment>
<proteinExistence type="inferred from homology"/>
<feature type="region of interest" description="Disordered" evidence="2">
    <location>
        <begin position="150"/>
        <end position="184"/>
    </location>
</feature>
<feature type="domain" description="Barstar (barnase inhibitor)" evidence="3">
    <location>
        <begin position="42"/>
        <end position="126"/>
    </location>
</feature>
<dbReference type="Pfam" id="PF01337">
    <property type="entry name" value="Barstar"/>
    <property type="match status" value="1"/>
</dbReference>
<dbReference type="InterPro" id="IPR035905">
    <property type="entry name" value="Barstar-like_sf"/>
</dbReference>
<protein>
    <submittedName>
        <fullName evidence="4">Putative Ribonuclease inhibitor Barstar (Modular protein)</fullName>
    </submittedName>
</protein>
<evidence type="ECO:0000256" key="2">
    <source>
        <dbReference type="SAM" id="MobiDB-lite"/>
    </source>
</evidence>
<organism evidence="4 5">
    <name type="scientific">Nitrospira lenta</name>
    <dbReference type="NCBI Taxonomy" id="1436998"/>
    <lineage>
        <taxon>Bacteria</taxon>
        <taxon>Pseudomonadati</taxon>
        <taxon>Nitrospirota</taxon>
        <taxon>Nitrospiria</taxon>
        <taxon>Nitrospirales</taxon>
        <taxon>Nitrospiraceae</taxon>
        <taxon>Nitrospira</taxon>
    </lineage>
</organism>
<dbReference type="Proteomes" id="UP000248168">
    <property type="component" value="Unassembled WGS sequence"/>
</dbReference>
<dbReference type="InterPro" id="IPR000468">
    <property type="entry name" value="Barstar"/>
</dbReference>
<name>A0A330L4E1_9BACT</name>
<dbReference type="InParanoid" id="A0A330L4E1"/>
<keyword evidence="5" id="KW-1185">Reference proteome</keyword>
<sequence length="184" mass="19870">MASPRTLMSYLQTPMAPWSSLLVIPAGTTAAALAKAPAGFALRVIHGKKCSAPAGLFTEFARALEFPDYFGHNWDAMEECLADLEWLPAKGYVLLLTDAQAVLADDEDEYETLLEILSDAGEAWSQGQASGGSKAIAFHTLFAVSHQEAPKRKHWGIEPAPMPDLHPPTKGRSSRPSKNGRAPQ</sequence>
<reference evidence="5" key="1">
    <citation type="submission" date="2018-04" db="EMBL/GenBank/DDBJ databases">
        <authorList>
            <person name="Lucker S."/>
            <person name="Sakoula D."/>
        </authorList>
    </citation>
    <scope>NUCLEOTIDE SEQUENCE [LARGE SCALE GENOMIC DNA]</scope>
</reference>
<dbReference type="EMBL" id="OUNR01000012">
    <property type="protein sequence ID" value="SPP64688.1"/>
    <property type="molecule type" value="Genomic_DNA"/>
</dbReference>
<evidence type="ECO:0000259" key="3">
    <source>
        <dbReference type="Pfam" id="PF01337"/>
    </source>
</evidence>
<dbReference type="CDD" id="cd05141">
    <property type="entry name" value="Barstar_evA4336-like"/>
    <property type="match status" value="1"/>
</dbReference>
<evidence type="ECO:0000313" key="5">
    <source>
        <dbReference type="Proteomes" id="UP000248168"/>
    </source>
</evidence>
<evidence type="ECO:0000313" key="4">
    <source>
        <dbReference type="EMBL" id="SPP64688.1"/>
    </source>
</evidence>
<dbReference type="SUPFAM" id="SSF52038">
    <property type="entry name" value="Barstar-related"/>
    <property type="match status" value="1"/>
</dbReference>
<dbReference type="RefSeq" id="WP_121989036.1">
    <property type="nucleotide sequence ID" value="NZ_OUNR01000012.1"/>
</dbReference>
<dbReference type="OrthoDB" id="5184890at2"/>
<dbReference type="AlphaFoldDB" id="A0A330L4E1"/>
<gene>
    <name evidence="4" type="ORF">NITLEN_20328</name>
</gene>
<dbReference type="Gene3D" id="3.30.370.10">
    <property type="entry name" value="Barstar-like"/>
    <property type="match status" value="1"/>
</dbReference>